<dbReference type="AlphaFoldDB" id="A0A9P3Q1Z9"/>
<feature type="compositionally biased region" description="Basic residues" evidence="1">
    <location>
        <begin position="52"/>
        <end position="62"/>
    </location>
</feature>
<protein>
    <submittedName>
        <fullName evidence="2">Uncharacterized protein</fullName>
    </submittedName>
</protein>
<sequence>MTTLEVNLDIQFTLYEEALNHASREETQDRIAPMWNVQRGTVKTGTNAQRGHAQRSKGKRKASALEFDSHDDILIVATKGIDRPSTPPNTSSSRAGVDANEVFREC</sequence>
<feature type="region of interest" description="Disordered" evidence="1">
    <location>
        <begin position="80"/>
        <end position="106"/>
    </location>
</feature>
<feature type="compositionally biased region" description="Polar residues" evidence="1">
    <location>
        <begin position="39"/>
        <end position="49"/>
    </location>
</feature>
<reference evidence="2" key="1">
    <citation type="submission" date="2022-07" db="EMBL/GenBank/DDBJ databases">
        <title>The genome of Lyophyllum shimeji provides insight into the initial evolution of ectomycorrhizal fungal genome.</title>
        <authorList>
            <person name="Kobayashi Y."/>
            <person name="Shibata T."/>
            <person name="Hirakawa H."/>
            <person name="Shigenobu S."/>
            <person name="Nishiyama T."/>
            <person name="Yamada A."/>
            <person name="Hasebe M."/>
            <person name="Kawaguchi M."/>
        </authorList>
    </citation>
    <scope>NUCLEOTIDE SEQUENCE</scope>
    <source>
        <strain evidence="2">AT787</strain>
    </source>
</reference>
<gene>
    <name evidence="2" type="ORF">LshimejAT787_2200100</name>
</gene>
<feature type="region of interest" description="Disordered" evidence="1">
    <location>
        <begin position="39"/>
        <end position="64"/>
    </location>
</feature>
<dbReference type="EMBL" id="BRPK01000022">
    <property type="protein sequence ID" value="GLB45347.1"/>
    <property type="molecule type" value="Genomic_DNA"/>
</dbReference>
<name>A0A9P3Q1Z9_LYOSH</name>
<evidence type="ECO:0000313" key="3">
    <source>
        <dbReference type="Proteomes" id="UP001063166"/>
    </source>
</evidence>
<organism evidence="2 3">
    <name type="scientific">Lyophyllum shimeji</name>
    <name type="common">Hon-shimeji</name>
    <name type="synonym">Tricholoma shimeji</name>
    <dbReference type="NCBI Taxonomy" id="47721"/>
    <lineage>
        <taxon>Eukaryota</taxon>
        <taxon>Fungi</taxon>
        <taxon>Dikarya</taxon>
        <taxon>Basidiomycota</taxon>
        <taxon>Agaricomycotina</taxon>
        <taxon>Agaricomycetes</taxon>
        <taxon>Agaricomycetidae</taxon>
        <taxon>Agaricales</taxon>
        <taxon>Tricholomatineae</taxon>
        <taxon>Lyophyllaceae</taxon>
        <taxon>Lyophyllum</taxon>
    </lineage>
</organism>
<evidence type="ECO:0000256" key="1">
    <source>
        <dbReference type="SAM" id="MobiDB-lite"/>
    </source>
</evidence>
<accession>A0A9P3Q1Z9</accession>
<comment type="caution">
    <text evidence="2">The sequence shown here is derived from an EMBL/GenBank/DDBJ whole genome shotgun (WGS) entry which is preliminary data.</text>
</comment>
<proteinExistence type="predicted"/>
<keyword evidence="3" id="KW-1185">Reference proteome</keyword>
<evidence type="ECO:0000313" key="2">
    <source>
        <dbReference type="EMBL" id="GLB45347.1"/>
    </source>
</evidence>
<dbReference type="Proteomes" id="UP001063166">
    <property type="component" value="Unassembled WGS sequence"/>
</dbReference>